<dbReference type="EMBL" id="CM023470">
    <property type="protein sequence ID" value="KAH7979090.1"/>
    <property type="molecule type" value="Genomic_DNA"/>
</dbReference>
<reference evidence="1" key="1">
    <citation type="submission" date="2020-05" db="EMBL/GenBank/DDBJ databases">
        <title>Large-scale comparative analyses of tick genomes elucidate their genetic diversity and vector capacities.</title>
        <authorList>
            <person name="Jia N."/>
            <person name="Wang J."/>
            <person name="Shi W."/>
            <person name="Du L."/>
            <person name="Sun Y."/>
            <person name="Zhan W."/>
            <person name="Jiang J."/>
            <person name="Wang Q."/>
            <person name="Zhang B."/>
            <person name="Ji P."/>
            <person name="Sakyi L.B."/>
            <person name="Cui X."/>
            <person name="Yuan T."/>
            <person name="Jiang B."/>
            <person name="Yang W."/>
            <person name="Lam T.T.-Y."/>
            <person name="Chang Q."/>
            <person name="Ding S."/>
            <person name="Wang X."/>
            <person name="Zhu J."/>
            <person name="Ruan X."/>
            <person name="Zhao L."/>
            <person name="Wei J."/>
            <person name="Que T."/>
            <person name="Du C."/>
            <person name="Cheng J."/>
            <person name="Dai P."/>
            <person name="Han X."/>
            <person name="Huang E."/>
            <person name="Gao Y."/>
            <person name="Liu J."/>
            <person name="Shao H."/>
            <person name="Ye R."/>
            <person name="Li L."/>
            <person name="Wei W."/>
            <person name="Wang X."/>
            <person name="Wang C."/>
            <person name="Yang T."/>
            <person name="Huo Q."/>
            <person name="Li W."/>
            <person name="Guo W."/>
            <person name="Chen H."/>
            <person name="Zhou L."/>
            <person name="Ni X."/>
            <person name="Tian J."/>
            <person name="Zhou Y."/>
            <person name="Sheng Y."/>
            <person name="Liu T."/>
            <person name="Pan Y."/>
            <person name="Xia L."/>
            <person name="Li J."/>
            <person name="Zhao F."/>
            <person name="Cao W."/>
        </authorList>
    </citation>
    <scope>NUCLEOTIDE SEQUENCE</scope>
    <source>
        <strain evidence="1">Dsil-2018</strain>
    </source>
</reference>
<accession>A0ACB8DXG2</accession>
<protein>
    <submittedName>
        <fullName evidence="1">Uncharacterized protein</fullName>
    </submittedName>
</protein>
<keyword evidence="2" id="KW-1185">Reference proteome</keyword>
<evidence type="ECO:0000313" key="2">
    <source>
        <dbReference type="Proteomes" id="UP000821865"/>
    </source>
</evidence>
<evidence type="ECO:0000313" key="1">
    <source>
        <dbReference type="EMBL" id="KAH7979090.1"/>
    </source>
</evidence>
<sequence>MLGRPLSLSRRAVGSWNTAPTTTLLCYQSVPHNRSARRFCWLPWTMPHRRPREYTLRTVCGTAKDRMRQTLDEFMGTGWDGVKNSLQYSDPKVCRCFLLGLSPHDALAGTKISMGACSKIHNYALKADFKNRSSMYRLRRHRLYDLTVLTYLQKVTRSCEILDRAKNGRLIRCQSTAHSNRHCEKKATLKSYGDMIDKKLIEAEELGNKGKVQEALAVIKEVERLKRRRNRLEKMQDRKPNEPVKEQKQNICEDCQLCIGLDDNEQGIANHSSGRLDMRRKNAELTPRLEKSQFTFTVSLDVLAPLSEVLLEGPARSRTGGPVPGHRDEGGRGPGPEAAAAAAARGLEADLTAGRAAVRVTARAGVDTLTGLKVTRSTGVYPGPGVTLIRGTAVATANRVETVSAGRAVHVTQRHLQKPSQASEAEPEMKLKTPFFYLFRNYCKYIYIINNAFYGGNADANIRECLPSTRHPMSTLTTFAPDPGAVVDLRTARPAARPVSGHASMTLRRKAIACGRQGEGHYRHPVCAHGPR</sequence>
<dbReference type="Proteomes" id="UP000821865">
    <property type="component" value="Chromosome 1"/>
</dbReference>
<gene>
    <name evidence="1" type="ORF">HPB49_008094</name>
</gene>
<name>A0ACB8DXG2_DERSI</name>
<comment type="caution">
    <text evidence="1">The sequence shown here is derived from an EMBL/GenBank/DDBJ whole genome shotgun (WGS) entry which is preliminary data.</text>
</comment>
<proteinExistence type="predicted"/>
<organism evidence="1 2">
    <name type="scientific">Dermacentor silvarum</name>
    <name type="common">Tick</name>
    <dbReference type="NCBI Taxonomy" id="543639"/>
    <lineage>
        <taxon>Eukaryota</taxon>
        <taxon>Metazoa</taxon>
        <taxon>Ecdysozoa</taxon>
        <taxon>Arthropoda</taxon>
        <taxon>Chelicerata</taxon>
        <taxon>Arachnida</taxon>
        <taxon>Acari</taxon>
        <taxon>Parasitiformes</taxon>
        <taxon>Ixodida</taxon>
        <taxon>Ixodoidea</taxon>
        <taxon>Ixodidae</taxon>
        <taxon>Rhipicephalinae</taxon>
        <taxon>Dermacentor</taxon>
    </lineage>
</organism>